<keyword evidence="2" id="KW-1185">Reference proteome</keyword>
<dbReference type="Proteomes" id="UP001597478">
    <property type="component" value="Unassembled WGS sequence"/>
</dbReference>
<protein>
    <submittedName>
        <fullName evidence="1">Uncharacterized protein</fullName>
    </submittedName>
</protein>
<sequence>MESQLLWEVTEAAGVDPESIAAFDAANGLGLGRGQAAHMIENVTAILGVRQAARRTS</sequence>
<evidence type="ECO:0000313" key="2">
    <source>
        <dbReference type="Proteomes" id="UP001597478"/>
    </source>
</evidence>
<comment type="caution">
    <text evidence="1">The sequence shown here is derived from an EMBL/GenBank/DDBJ whole genome shotgun (WGS) entry which is preliminary data.</text>
</comment>
<organism evidence="1 2">
    <name type="scientific">Prauserella oleivorans</name>
    <dbReference type="NCBI Taxonomy" id="1478153"/>
    <lineage>
        <taxon>Bacteria</taxon>
        <taxon>Bacillati</taxon>
        <taxon>Actinomycetota</taxon>
        <taxon>Actinomycetes</taxon>
        <taxon>Pseudonocardiales</taxon>
        <taxon>Pseudonocardiaceae</taxon>
        <taxon>Prauserella</taxon>
    </lineage>
</organism>
<name>A0ABW5WCI3_9PSEU</name>
<dbReference type="RefSeq" id="WP_377391512.1">
    <property type="nucleotide sequence ID" value="NZ_JBHSAN010000024.1"/>
</dbReference>
<gene>
    <name evidence="1" type="ORF">ACFS2C_17675</name>
</gene>
<proteinExistence type="predicted"/>
<reference evidence="2" key="1">
    <citation type="journal article" date="2019" name="Int. J. Syst. Evol. Microbiol.">
        <title>The Global Catalogue of Microorganisms (GCM) 10K type strain sequencing project: providing services to taxonomists for standard genome sequencing and annotation.</title>
        <authorList>
            <consortium name="The Broad Institute Genomics Platform"/>
            <consortium name="The Broad Institute Genome Sequencing Center for Infectious Disease"/>
            <person name="Wu L."/>
            <person name="Ma J."/>
        </authorList>
    </citation>
    <scope>NUCLEOTIDE SEQUENCE [LARGE SCALE GENOMIC DNA]</scope>
    <source>
        <strain evidence="2">IBRC-M 10906</strain>
    </source>
</reference>
<dbReference type="EMBL" id="JBHUOF010000021">
    <property type="protein sequence ID" value="MFD2801226.1"/>
    <property type="molecule type" value="Genomic_DNA"/>
</dbReference>
<accession>A0ABW5WCI3</accession>
<evidence type="ECO:0000313" key="1">
    <source>
        <dbReference type="EMBL" id="MFD2801226.1"/>
    </source>
</evidence>